<gene>
    <name evidence="1" type="ORF">ABLV49_01630</name>
</gene>
<dbReference type="RefSeq" id="WP_349279924.1">
    <property type="nucleotide sequence ID" value="NZ_CBCSCU010000008.1"/>
</dbReference>
<protein>
    <submittedName>
        <fullName evidence="1">Uncharacterized protein</fullName>
    </submittedName>
</protein>
<dbReference type="EMBL" id="CP157675">
    <property type="protein sequence ID" value="XBP70565.1"/>
    <property type="molecule type" value="Genomic_DNA"/>
</dbReference>
<sequence length="144" mass="16288">MPDFLAAARRHLDDGDFLHQHSRMPNAVQLWAYGAECTLKALAFKQHRFTFDANGRPTNNFAQHLNEIPKETKRNPNPLDLLSLYNAAQTGTNGLMGPQTAFEGWSIKDRYEDGSQLQTKIDDYKSDAAFFRNMLNSAMLPEGL</sequence>
<dbReference type="AlphaFoldDB" id="A0AAU7LSN3"/>
<accession>A0AAU7LSN3</accession>
<evidence type="ECO:0000313" key="1">
    <source>
        <dbReference type="EMBL" id="XBP70565.1"/>
    </source>
</evidence>
<reference evidence="1" key="1">
    <citation type="submission" date="2024-05" db="EMBL/GenBank/DDBJ databases">
        <authorList>
            <person name="Bunk B."/>
            <person name="Swiderski J."/>
            <person name="Sproer C."/>
            <person name="Thiel V."/>
        </authorList>
    </citation>
    <scope>NUCLEOTIDE SEQUENCE</scope>
    <source>
        <strain evidence="1">DSM 17735</strain>
    </source>
</reference>
<name>A0AAU7LSN3_9BURK</name>
<organism evidence="1">
    <name type="scientific">Polaromonas hydrogenivorans</name>
    <dbReference type="NCBI Taxonomy" id="335476"/>
    <lineage>
        <taxon>Bacteria</taxon>
        <taxon>Pseudomonadati</taxon>
        <taxon>Pseudomonadota</taxon>
        <taxon>Betaproteobacteria</taxon>
        <taxon>Burkholderiales</taxon>
        <taxon>Comamonadaceae</taxon>
        <taxon>Polaromonas</taxon>
    </lineage>
</organism>
<proteinExistence type="predicted"/>